<reference evidence="2 3" key="1">
    <citation type="submission" date="2019-12" db="EMBL/GenBank/DDBJ databases">
        <authorList>
            <person name="Wolfe R."/>
            <person name="Danczak R."/>
            <person name="Wilkins M."/>
        </authorList>
    </citation>
    <scope>NUCLEOTIDE SEQUENCE [LARGE SCALE GENOMIC DNA]</scope>
    <source>
        <strain evidence="2">X2_MaxBin.013</strain>
    </source>
</reference>
<organism evidence="2 3">
    <name type="scientific">Candidatus Saganbacteria bacterium</name>
    <dbReference type="NCBI Taxonomy" id="2575572"/>
    <lineage>
        <taxon>Bacteria</taxon>
        <taxon>Bacillati</taxon>
        <taxon>Saganbacteria</taxon>
    </lineage>
</organism>
<accession>A0A833L172</accession>
<dbReference type="Proteomes" id="UP000488506">
    <property type="component" value="Unassembled WGS sequence"/>
</dbReference>
<sequence length="132" mass="15272">MKNKPSQIVSEWLKRADSDFGFARAAFEDFDDFYSQMCILCHDAAEKYLKAYMVAQKGKYKRIHDLVTLLKDCGKILNEDLSDLEKGCRILNNYYAPLKYPSHFSFVTKKQAAEALKITEEINKFIKGKLSE</sequence>
<proteinExistence type="predicted"/>
<comment type="caution">
    <text evidence="2">The sequence shown here is derived from an EMBL/GenBank/DDBJ whole genome shotgun (WGS) entry which is preliminary data.</text>
</comment>
<dbReference type="InterPro" id="IPR007842">
    <property type="entry name" value="HEPN_dom"/>
</dbReference>
<feature type="domain" description="HEPN" evidence="1">
    <location>
        <begin position="15"/>
        <end position="122"/>
    </location>
</feature>
<evidence type="ECO:0000259" key="1">
    <source>
        <dbReference type="PROSITE" id="PS50910"/>
    </source>
</evidence>
<dbReference type="Gene3D" id="1.20.120.330">
    <property type="entry name" value="Nucleotidyltransferases domain 2"/>
    <property type="match status" value="1"/>
</dbReference>
<evidence type="ECO:0000313" key="3">
    <source>
        <dbReference type="Proteomes" id="UP000488506"/>
    </source>
</evidence>
<dbReference type="SUPFAM" id="SSF81593">
    <property type="entry name" value="Nucleotidyltransferase substrate binding subunit/domain"/>
    <property type="match status" value="1"/>
</dbReference>
<evidence type="ECO:0000313" key="2">
    <source>
        <dbReference type="EMBL" id="KAF0134203.1"/>
    </source>
</evidence>
<dbReference type="SMART" id="SM00748">
    <property type="entry name" value="HEPN"/>
    <property type="match status" value="1"/>
</dbReference>
<gene>
    <name evidence="2" type="ORF">FD145_846</name>
</gene>
<dbReference type="Pfam" id="PF05168">
    <property type="entry name" value="HEPN"/>
    <property type="match status" value="1"/>
</dbReference>
<name>A0A833L172_UNCSA</name>
<dbReference type="EMBL" id="WPAF01000011">
    <property type="protein sequence ID" value="KAF0134203.1"/>
    <property type="molecule type" value="Genomic_DNA"/>
</dbReference>
<protein>
    <submittedName>
        <fullName evidence="2">HEPN domain-containing protein</fullName>
    </submittedName>
</protein>
<dbReference type="AlphaFoldDB" id="A0A833L172"/>
<dbReference type="PROSITE" id="PS50910">
    <property type="entry name" value="HEPN"/>
    <property type="match status" value="1"/>
</dbReference>